<gene>
    <name evidence="2" type="ORF">C2845_PM14G02630</name>
</gene>
<evidence type="ECO:0000256" key="1">
    <source>
        <dbReference type="SAM" id="MobiDB-lite"/>
    </source>
</evidence>
<dbReference type="Proteomes" id="UP000275267">
    <property type="component" value="Unassembled WGS sequence"/>
</dbReference>
<accession>A0A3L6PP80</accession>
<proteinExistence type="predicted"/>
<dbReference type="STRING" id="4540.A0A3L6PP80"/>
<dbReference type="EMBL" id="PQIB02000016">
    <property type="protein sequence ID" value="RLM60465.1"/>
    <property type="molecule type" value="Genomic_DNA"/>
</dbReference>
<dbReference type="AlphaFoldDB" id="A0A3L6PP80"/>
<name>A0A3L6PP80_PANMI</name>
<protein>
    <submittedName>
        <fullName evidence="2">Phloem-specific lectin</fullName>
    </submittedName>
</protein>
<keyword evidence="3" id="KW-1185">Reference proteome</keyword>
<feature type="region of interest" description="Disordered" evidence="1">
    <location>
        <begin position="34"/>
        <end position="57"/>
    </location>
</feature>
<comment type="caution">
    <text evidence="2">The sequence shown here is derived from an EMBL/GenBank/DDBJ whole genome shotgun (WGS) entry which is preliminary data.</text>
</comment>
<evidence type="ECO:0000313" key="2">
    <source>
        <dbReference type="EMBL" id="RLM60465.1"/>
    </source>
</evidence>
<sequence length="100" mass="11127">MELLKKKSYPDQETAVAVGGRVVARHAVCLRPDDAEARKFRGPGGGGGEDEPRRPRLREDGWWEVEMGIDAPAIDLTRHCRQTGIAVHRARTPGIDVREE</sequence>
<dbReference type="GO" id="GO:0030246">
    <property type="term" value="F:carbohydrate binding"/>
    <property type="evidence" value="ECO:0007669"/>
    <property type="project" value="UniProtKB-KW"/>
</dbReference>
<organism evidence="2 3">
    <name type="scientific">Panicum miliaceum</name>
    <name type="common">Proso millet</name>
    <name type="synonym">Broomcorn millet</name>
    <dbReference type="NCBI Taxonomy" id="4540"/>
    <lineage>
        <taxon>Eukaryota</taxon>
        <taxon>Viridiplantae</taxon>
        <taxon>Streptophyta</taxon>
        <taxon>Embryophyta</taxon>
        <taxon>Tracheophyta</taxon>
        <taxon>Spermatophyta</taxon>
        <taxon>Magnoliopsida</taxon>
        <taxon>Liliopsida</taxon>
        <taxon>Poales</taxon>
        <taxon>Poaceae</taxon>
        <taxon>PACMAD clade</taxon>
        <taxon>Panicoideae</taxon>
        <taxon>Panicodae</taxon>
        <taxon>Paniceae</taxon>
        <taxon>Panicinae</taxon>
        <taxon>Panicum</taxon>
        <taxon>Panicum sect. Panicum</taxon>
    </lineage>
</organism>
<reference evidence="3" key="1">
    <citation type="journal article" date="2019" name="Nat. Commun.">
        <title>The genome of broomcorn millet.</title>
        <authorList>
            <person name="Zou C."/>
            <person name="Miki D."/>
            <person name="Li D."/>
            <person name="Tang Q."/>
            <person name="Xiao L."/>
            <person name="Rajput S."/>
            <person name="Deng P."/>
            <person name="Jia W."/>
            <person name="Huang R."/>
            <person name="Zhang M."/>
            <person name="Sun Y."/>
            <person name="Hu J."/>
            <person name="Fu X."/>
            <person name="Schnable P.S."/>
            <person name="Li F."/>
            <person name="Zhang H."/>
            <person name="Feng B."/>
            <person name="Zhu X."/>
            <person name="Liu R."/>
            <person name="Schnable J.C."/>
            <person name="Zhu J.-K."/>
            <person name="Zhang H."/>
        </authorList>
    </citation>
    <scope>NUCLEOTIDE SEQUENCE [LARGE SCALE GENOMIC DNA]</scope>
</reference>
<evidence type="ECO:0000313" key="3">
    <source>
        <dbReference type="Proteomes" id="UP000275267"/>
    </source>
</evidence>